<evidence type="ECO:0000313" key="4">
    <source>
        <dbReference type="EMBL" id="SDN87715.1"/>
    </source>
</evidence>
<evidence type="ECO:0000259" key="3">
    <source>
        <dbReference type="PROSITE" id="PS50894"/>
    </source>
</evidence>
<dbReference type="RefSeq" id="WP_092065850.1">
    <property type="nucleotide sequence ID" value="NZ_FNIN01000010.1"/>
</dbReference>
<keyword evidence="5" id="KW-1185">Reference proteome</keyword>
<feature type="domain" description="EAL" evidence="2">
    <location>
        <begin position="1"/>
        <end position="108"/>
    </location>
</feature>
<dbReference type="OrthoDB" id="5338539at2"/>
<dbReference type="STRING" id="206665.SAMN04488516_11011"/>
<sequence>MNLQEIREKILAELKISKDKVDNFLQLYKENTEKELKKIRQKLKEQNLPQVKELIHKLKGTSLNLRIEDLGNMFADLHKKFDNLNLEEIDNKLLEIEKKFKSIFQSKN</sequence>
<dbReference type="AlphaFoldDB" id="A0A1H0EZE5"/>
<proteinExistence type="predicted"/>
<dbReference type="InterPro" id="IPR036641">
    <property type="entry name" value="HPT_dom_sf"/>
</dbReference>
<dbReference type="GO" id="GO:0004672">
    <property type="term" value="F:protein kinase activity"/>
    <property type="evidence" value="ECO:0007669"/>
    <property type="project" value="UniProtKB-ARBA"/>
</dbReference>
<dbReference type="PROSITE" id="PS50883">
    <property type="entry name" value="EAL"/>
    <property type="match status" value="1"/>
</dbReference>
<dbReference type="EMBL" id="FNIN01000010">
    <property type="protein sequence ID" value="SDN87715.1"/>
    <property type="molecule type" value="Genomic_DNA"/>
</dbReference>
<reference evidence="4 5" key="1">
    <citation type="submission" date="2016-10" db="EMBL/GenBank/DDBJ databases">
        <authorList>
            <person name="de Groot N.N."/>
        </authorList>
    </citation>
    <scope>NUCLEOTIDE SEQUENCE [LARGE SCALE GENOMIC DNA]</scope>
    <source>
        <strain evidence="4 5">DSM 15269</strain>
    </source>
</reference>
<feature type="modified residue" description="Phosphohistidine" evidence="1">
    <location>
        <position position="56"/>
    </location>
</feature>
<accession>A0A1H0EZE5</accession>
<dbReference type="GO" id="GO:0000160">
    <property type="term" value="P:phosphorelay signal transduction system"/>
    <property type="evidence" value="ECO:0007669"/>
    <property type="project" value="InterPro"/>
</dbReference>
<dbReference type="InterPro" id="IPR001633">
    <property type="entry name" value="EAL_dom"/>
</dbReference>
<evidence type="ECO:0000313" key="5">
    <source>
        <dbReference type="Proteomes" id="UP000199602"/>
    </source>
</evidence>
<dbReference type="PROSITE" id="PS50894">
    <property type="entry name" value="HPT"/>
    <property type="match status" value="1"/>
</dbReference>
<dbReference type="Gene3D" id="1.20.120.160">
    <property type="entry name" value="HPT domain"/>
    <property type="match status" value="1"/>
</dbReference>
<dbReference type="InterPro" id="IPR008207">
    <property type="entry name" value="Sig_transdc_His_kin_Hpt_dom"/>
</dbReference>
<organism evidence="4 5">
    <name type="scientific">Desulfonauticus submarinus</name>
    <dbReference type="NCBI Taxonomy" id="206665"/>
    <lineage>
        <taxon>Bacteria</taxon>
        <taxon>Pseudomonadati</taxon>
        <taxon>Thermodesulfobacteriota</taxon>
        <taxon>Desulfovibrionia</taxon>
        <taxon>Desulfovibrionales</taxon>
        <taxon>Desulfonauticaceae</taxon>
        <taxon>Desulfonauticus</taxon>
    </lineage>
</organism>
<protein>
    <submittedName>
        <fullName evidence="4">Hpt domain-containing protein</fullName>
    </submittedName>
</protein>
<evidence type="ECO:0000259" key="2">
    <source>
        <dbReference type="PROSITE" id="PS50883"/>
    </source>
</evidence>
<dbReference type="Proteomes" id="UP000199602">
    <property type="component" value="Unassembled WGS sequence"/>
</dbReference>
<feature type="domain" description="HPt" evidence="3">
    <location>
        <begin position="17"/>
        <end position="108"/>
    </location>
</feature>
<dbReference type="SUPFAM" id="SSF47226">
    <property type="entry name" value="Histidine-containing phosphotransfer domain, HPT domain"/>
    <property type="match status" value="1"/>
</dbReference>
<dbReference type="Pfam" id="PF01627">
    <property type="entry name" value="Hpt"/>
    <property type="match status" value="1"/>
</dbReference>
<name>A0A1H0EZE5_9BACT</name>
<evidence type="ECO:0000256" key="1">
    <source>
        <dbReference type="PROSITE-ProRule" id="PRU00110"/>
    </source>
</evidence>
<gene>
    <name evidence="4" type="ORF">SAMN04488516_11011</name>
</gene>
<keyword evidence="1" id="KW-0597">Phosphoprotein</keyword>